<keyword evidence="6" id="KW-1185">Reference proteome</keyword>
<dbReference type="InterPro" id="IPR027417">
    <property type="entry name" value="P-loop_NTPase"/>
</dbReference>
<dbReference type="SMART" id="SM00248">
    <property type="entry name" value="ANK"/>
    <property type="match status" value="10"/>
</dbReference>
<dbReference type="InterPro" id="IPR036770">
    <property type="entry name" value="Ankyrin_rpt-contain_sf"/>
</dbReference>
<dbReference type="PROSITE" id="PS50088">
    <property type="entry name" value="ANK_REPEAT"/>
    <property type="match status" value="7"/>
</dbReference>
<evidence type="ECO:0000313" key="6">
    <source>
        <dbReference type="Proteomes" id="UP001163846"/>
    </source>
</evidence>
<organism evidence="5 6">
    <name type="scientific">Lentinula raphanica</name>
    <dbReference type="NCBI Taxonomy" id="153919"/>
    <lineage>
        <taxon>Eukaryota</taxon>
        <taxon>Fungi</taxon>
        <taxon>Dikarya</taxon>
        <taxon>Basidiomycota</taxon>
        <taxon>Agaricomycotina</taxon>
        <taxon>Agaricomycetes</taxon>
        <taxon>Agaricomycetidae</taxon>
        <taxon>Agaricales</taxon>
        <taxon>Marasmiineae</taxon>
        <taxon>Omphalotaceae</taxon>
        <taxon>Lentinula</taxon>
    </lineage>
</organism>
<sequence length="885" mass="98703">MSYNLSIEHTKSTDITTYNSILEDTTIFHDSSSNEIVELHKWLATWTPDCSINYSTALSKRAIGTNEWISNAAVYKKWKKEGKFLWLQGKAGSGKTILVASIIENLKKSSSLNFLAYHFFDFRDNSEKKRTYQGLLFNLILQLGIQNNKIHSALKSIYTNQHLEFKPTNAKLADSIITITRDLVQRKHQVYIMIDGLDECNDLSIILDFLCKLTKFPMVGIIISSRDHSHQNLKCSTLSLNNHNKVNADIDHFLDNQLQTIYTNPAYQVEMKKLLMQKVDEGFFYIECQLHSLNEYPSSTVALQALAQLPSDLKETYICAIAKCKKNEFYSEDVHRLLQWLLYSFEPLHMDQVTVILDLDFNSPIVDPNPFILGGLHRIVNTTLVTVDAQNIVQFAHASVKEFLLESQNDGQVKELFDINAQLAHNTIAHMCLIYLLQYNSETRFVEGILTMFKYYATQYWAEHSKYNENSATPFQDTLNMTQKFIGNSPRQFMNWKQNYSYMGDKIVIESHIFRDCDPVHVVAFFGLRYSIQWAITRAISTQNNQFPALNTSGEVLGTALQTAAFGGHKELVQLLLRNDADVNINGGYYGTALQAAISGGSKAVSQLLLKHNTDVNAKGGYYGTAIQAAAYTGYQDIVQLLLKYNADPNVQGGYYGTPLQAAAFGGYNEIIELLLAKGAKVNTLGGKYGSALQAAVAENHNDIIQILLKHNATPNSQGGYYGTAIQAAAFWGYKETIQLLIKHNADVNLQGGKYGTALQAAVAVNHKDIIQLLLERGANISTPGGYYGTPLHAAAFLGYKETIELFLQYGVDVNIQGGEYGTALQAAAAQGYKDIITLLLKNGANINAQEGQYGTALQIAENNSQEDIVDLLLEYGANVDGYSN</sequence>
<dbReference type="Proteomes" id="UP001163846">
    <property type="component" value="Unassembled WGS sequence"/>
</dbReference>
<name>A0AA38NZH7_9AGAR</name>
<evidence type="ECO:0000256" key="1">
    <source>
        <dbReference type="ARBA" id="ARBA00022737"/>
    </source>
</evidence>
<dbReference type="SUPFAM" id="SSF48403">
    <property type="entry name" value="Ankyrin repeat"/>
    <property type="match status" value="1"/>
</dbReference>
<evidence type="ECO:0000313" key="5">
    <source>
        <dbReference type="EMBL" id="KAJ3833395.1"/>
    </source>
</evidence>
<dbReference type="Pfam" id="PF12796">
    <property type="entry name" value="Ank_2"/>
    <property type="match status" value="2"/>
</dbReference>
<feature type="repeat" description="ANK" evidence="3">
    <location>
        <begin position="853"/>
        <end position="885"/>
    </location>
</feature>
<keyword evidence="2 3" id="KW-0040">ANK repeat</keyword>
<dbReference type="SUPFAM" id="SSF52540">
    <property type="entry name" value="P-loop containing nucleoside triphosphate hydrolases"/>
    <property type="match status" value="1"/>
</dbReference>
<dbReference type="PROSITE" id="PS50837">
    <property type="entry name" value="NACHT"/>
    <property type="match status" value="1"/>
</dbReference>
<dbReference type="InterPro" id="IPR002110">
    <property type="entry name" value="Ankyrin_rpt"/>
</dbReference>
<dbReference type="InterPro" id="IPR056884">
    <property type="entry name" value="NPHP3-like_N"/>
</dbReference>
<dbReference type="InterPro" id="IPR007111">
    <property type="entry name" value="NACHT_NTPase"/>
</dbReference>
<evidence type="ECO:0000259" key="4">
    <source>
        <dbReference type="PROSITE" id="PS50837"/>
    </source>
</evidence>
<dbReference type="PANTHER" id="PTHR24198:SF165">
    <property type="entry name" value="ANKYRIN REPEAT-CONTAINING PROTEIN-RELATED"/>
    <property type="match status" value="1"/>
</dbReference>
<dbReference type="Pfam" id="PF22939">
    <property type="entry name" value="WHD_GPIID"/>
    <property type="match status" value="1"/>
</dbReference>
<evidence type="ECO:0000256" key="3">
    <source>
        <dbReference type="PROSITE-ProRule" id="PRU00023"/>
    </source>
</evidence>
<feature type="repeat" description="ANK" evidence="3">
    <location>
        <begin position="787"/>
        <end position="819"/>
    </location>
</feature>
<feature type="repeat" description="ANK" evidence="3">
    <location>
        <begin position="754"/>
        <end position="786"/>
    </location>
</feature>
<comment type="caution">
    <text evidence="5">The sequence shown here is derived from an EMBL/GenBank/DDBJ whole genome shotgun (WGS) entry which is preliminary data.</text>
</comment>
<feature type="domain" description="NACHT" evidence="4">
    <location>
        <begin position="83"/>
        <end position="226"/>
    </location>
</feature>
<feature type="repeat" description="ANK" evidence="3">
    <location>
        <begin position="559"/>
        <end position="588"/>
    </location>
</feature>
<dbReference type="AlphaFoldDB" id="A0AA38NZH7"/>
<dbReference type="Pfam" id="PF24883">
    <property type="entry name" value="NPHP3_N"/>
    <property type="match status" value="1"/>
</dbReference>
<feature type="repeat" description="ANK" evidence="3">
    <location>
        <begin position="820"/>
        <end position="852"/>
    </location>
</feature>
<accession>A0AA38NZH7</accession>
<dbReference type="Pfam" id="PF00023">
    <property type="entry name" value="Ank"/>
    <property type="match status" value="2"/>
</dbReference>
<reference evidence="5" key="1">
    <citation type="submission" date="2022-08" db="EMBL/GenBank/DDBJ databases">
        <authorList>
            <consortium name="DOE Joint Genome Institute"/>
            <person name="Min B."/>
            <person name="Riley R."/>
            <person name="Sierra-Patev S."/>
            <person name="Naranjo-Ortiz M."/>
            <person name="Looney B."/>
            <person name="Konkel Z."/>
            <person name="Slot J.C."/>
            <person name="Sakamoto Y."/>
            <person name="Steenwyk J.L."/>
            <person name="Rokas A."/>
            <person name="Carro J."/>
            <person name="Camarero S."/>
            <person name="Ferreira P."/>
            <person name="Molpeceres G."/>
            <person name="Ruiz-Duenas F.J."/>
            <person name="Serrano A."/>
            <person name="Henrissat B."/>
            <person name="Drula E."/>
            <person name="Hughes K.W."/>
            <person name="Mata J.L."/>
            <person name="Ishikawa N.K."/>
            <person name="Vargas-Isla R."/>
            <person name="Ushijima S."/>
            <person name="Smith C.A."/>
            <person name="Ahrendt S."/>
            <person name="Andreopoulos W."/>
            <person name="He G."/>
            <person name="Labutti K."/>
            <person name="Lipzen A."/>
            <person name="Ng V."/>
            <person name="Sandor L."/>
            <person name="Barry K."/>
            <person name="Martinez A.T."/>
            <person name="Xiao Y."/>
            <person name="Gibbons J.G."/>
            <person name="Terashima K."/>
            <person name="Hibbett D.S."/>
            <person name="Grigoriev I.V."/>
        </authorList>
    </citation>
    <scope>NUCLEOTIDE SEQUENCE</scope>
    <source>
        <strain evidence="5">TFB9207</strain>
    </source>
</reference>
<proteinExistence type="predicted"/>
<dbReference type="Gene3D" id="3.40.50.300">
    <property type="entry name" value="P-loop containing nucleotide triphosphate hydrolases"/>
    <property type="match status" value="1"/>
</dbReference>
<gene>
    <name evidence="5" type="ORF">F5878DRAFT_728834</name>
</gene>
<evidence type="ECO:0000256" key="2">
    <source>
        <dbReference type="ARBA" id="ARBA00023043"/>
    </source>
</evidence>
<protein>
    <submittedName>
        <fullName evidence="5">Ankyrin repeat-containing domain protein</fullName>
    </submittedName>
</protein>
<feature type="repeat" description="ANK" evidence="3">
    <location>
        <begin position="622"/>
        <end position="654"/>
    </location>
</feature>
<dbReference type="PROSITE" id="PS50297">
    <property type="entry name" value="ANK_REP_REGION"/>
    <property type="match status" value="6"/>
</dbReference>
<dbReference type="PANTHER" id="PTHR24198">
    <property type="entry name" value="ANKYRIN REPEAT AND PROTEIN KINASE DOMAIN-CONTAINING PROTEIN"/>
    <property type="match status" value="1"/>
</dbReference>
<dbReference type="InterPro" id="IPR054471">
    <property type="entry name" value="GPIID_WHD"/>
</dbReference>
<keyword evidence="1" id="KW-0677">Repeat</keyword>
<dbReference type="EMBL" id="MU806706">
    <property type="protein sequence ID" value="KAJ3833395.1"/>
    <property type="molecule type" value="Genomic_DNA"/>
</dbReference>
<dbReference type="Pfam" id="PF13637">
    <property type="entry name" value="Ank_4"/>
    <property type="match status" value="1"/>
</dbReference>
<feature type="repeat" description="ANK" evidence="3">
    <location>
        <begin position="655"/>
        <end position="687"/>
    </location>
</feature>
<dbReference type="Gene3D" id="1.25.40.20">
    <property type="entry name" value="Ankyrin repeat-containing domain"/>
    <property type="match status" value="1"/>
</dbReference>